<accession>A0A0F9RPF2</accession>
<dbReference type="EMBL" id="LAZR01000763">
    <property type="protein sequence ID" value="KKN58400.1"/>
    <property type="molecule type" value="Genomic_DNA"/>
</dbReference>
<proteinExistence type="predicted"/>
<sequence>MKLHTTQTVYRLNAFGLRIIGGLAVRTALVWLDYISGVKGAPSVVTFATMAQVLAGCSCDFKLPKPPGGIITVTQQEGNGI</sequence>
<gene>
    <name evidence="1" type="ORF">LCGC14_0552130</name>
</gene>
<reference evidence="1" key="1">
    <citation type="journal article" date="2015" name="Nature">
        <title>Complex archaea that bridge the gap between prokaryotes and eukaryotes.</title>
        <authorList>
            <person name="Spang A."/>
            <person name="Saw J.H."/>
            <person name="Jorgensen S.L."/>
            <person name="Zaremba-Niedzwiedzka K."/>
            <person name="Martijn J."/>
            <person name="Lind A.E."/>
            <person name="van Eijk R."/>
            <person name="Schleper C."/>
            <person name="Guy L."/>
            <person name="Ettema T.J."/>
        </authorList>
    </citation>
    <scope>NUCLEOTIDE SEQUENCE</scope>
</reference>
<name>A0A0F9RPF2_9ZZZZ</name>
<organism evidence="1">
    <name type="scientific">marine sediment metagenome</name>
    <dbReference type="NCBI Taxonomy" id="412755"/>
    <lineage>
        <taxon>unclassified sequences</taxon>
        <taxon>metagenomes</taxon>
        <taxon>ecological metagenomes</taxon>
    </lineage>
</organism>
<comment type="caution">
    <text evidence="1">The sequence shown here is derived from an EMBL/GenBank/DDBJ whole genome shotgun (WGS) entry which is preliminary data.</text>
</comment>
<dbReference type="AlphaFoldDB" id="A0A0F9RPF2"/>
<evidence type="ECO:0000313" key="1">
    <source>
        <dbReference type="EMBL" id="KKN58400.1"/>
    </source>
</evidence>
<protein>
    <submittedName>
        <fullName evidence="1">Uncharacterized protein</fullName>
    </submittedName>
</protein>